<organism evidence="2 3">
    <name type="scientific">Streptomyces chumphonensis</name>
    <dbReference type="NCBI Taxonomy" id="1214925"/>
    <lineage>
        <taxon>Bacteria</taxon>
        <taxon>Bacillati</taxon>
        <taxon>Actinomycetota</taxon>
        <taxon>Actinomycetes</taxon>
        <taxon>Kitasatosporales</taxon>
        <taxon>Streptomycetaceae</taxon>
        <taxon>Streptomyces</taxon>
    </lineage>
</organism>
<name>A0A927F0E0_9ACTN</name>
<proteinExistence type="predicted"/>
<keyword evidence="1" id="KW-0812">Transmembrane</keyword>
<reference evidence="2" key="1">
    <citation type="submission" date="2020-09" db="EMBL/GenBank/DDBJ databases">
        <title>Secondary metabolite and genome analysis of marine Streptomyces chumphonensis KK1-2T.</title>
        <authorList>
            <person name="Phongsopitanun W."/>
            <person name="Kanchanasin P."/>
            <person name="Pittayakhajonwut P."/>
            <person name="Suwanborirux K."/>
            <person name="Tanasupawat S."/>
        </authorList>
    </citation>
    <scope>NUCLEOTIDE SEQUENCE</scope>
    <source>
        <strain evidence="2">KK1-2</strain>
    </source>
</reference>
<evidence type="ECO:0000313" key="3">
    <source>
        <dbReference type="Proteomes" id="UP000632289"/>
    </source>
</evidence>
<feature type="transmembrane region" description="Helical" evidence="1">
    <location>
        <begin position="45"/>
        <end position="63"/>
    </location>
</feature>
<gene>
    <name evidence="2" type="ORF">IF129_10340</name>
</gene>
<evidence type="ECO:0000313" key="2">
    <source>
        <dbReference type="EMBL" id="MBD3931954.1"/>
    </source>
</evidence>
<sequence>MARQNVRQTSTDTTTGTPGVPGALVWVITVVQLVPAFAEGGLLGGVIRGFFGPVLAALLWHLAMGLEIRHARPAALSTGLLAVIAREARERLLSRLGLAVRGLTAAQLTRDRATATAVRLAARRWRGPLAKRRLAAAVARAAVATDPAQRERLLAELAARRGALALATLALPAPWQPPGTPVPAVPDTPSTPVLDVPEEPWTAVVPDGAELLPVVARPAQEPADEYTEYIWREVVPAGVRTLPLVPPTRAIPAAPAAQAAPAAADADPLLDQVAADYAGAITDGRPSVRELKAKYGIGQTRAQRLRDQLTTDTREKAHA</sequence>
<dbReference type="EMBL" id="JACXYU010000004">
    <property type="protein sequence ID" value="MBD3931954.1"/>
    <property type="molecule type" value="Genomic_DNA"/>
</dbReference>
<comment type="caution">
    <text evidence="2">The sequence shown here is derived from an EMBL/GenBank/DDBJ whole genome shotgun (WGS) entry which is preliminary data.</text>
</comment>
<accession>A0A927F0E0</accession>
<keyword evidence="1" id="KW-1133">Transmembrane helix</keyword>
<dbReference type="AlphaFoldDB" id="A0A927F0E0"/>
<protein>
    <submittedName>
        <fullName evidence="2">Uncharacterized protein</fullName>
    </submittedName>
</protein>
<keyword evidence="1" id="KW-0472">Membrane</keyword>
<keyword evidence="3" id="KW-1185">Reference proteome</keyword>
<dbReference type="Proteomes" id="UP000632289">
    <property type="component" value="Unassembled WGS sequence"/>
</dbReference>
<evidence type="ECO:0000256" key="1">
    <source>
        <dbReference type="SAM" id="Phobius"/>
    </source>
</evidence>
<feature type="transmembrane region" description="Helical" evidence="1">
    <location>
        <begin position="20"/>
        <end position="38"/>
    </location>
</feature>